<keyword evidence="4 12" id="KW-0808">Transferase</keyword>
<dbReference type="HAMAP" id="MF_00823">
    <property type="entry name" value="AcetylCoA_CT_alpha"/>
    <property type="match status" value="1"/>
</dbReference>
<keyword evidence="6" id="KW-0276">Fatty acid metabolism</keyword>
<keyword evidence="9" id="KW-0275">Fatty acid biosynthesis</keyword>
<dbReference type="Proteomes" id="UP000034739">
    <property type="component" value="Unassembled WGS sequence"/>
</dbReference>
<dbReference type="NCBIfam" id="NF041504">
    <property type="entry name" value="AccA_sub"/>
    <property type="match status" value="1"/>
</dbReference>
<feature type="non-terminal residue" evidence="12">
    <location>
        <position position="1"/>
    </location>
</feature>
<comment type="caution">
    <text evidence="12">The sequence shown here is derived from an EMBL/GenBank/DDBJ whole genome shotgun (WGS) entry which is preliminary data.</text>
</comment>
<dbReference type="PROSITE" id="PS50989">
    <property type="entry name" value="COA_CT_CTER"/>
    <property type="match status" value="1"/>
</dbReference>
<comment type="catalytic activity">
    <reaction evidence="10">
        <text>N(6)-carboxybiotinyl-L-lysyl-[protein] + acetyl-CoA = N(6)-biotinyl-L-lysyl-[protein] + malonyl-CoA</text>
        <dbReference type="Rhea" id="RHEA:54728"/>
        <dbReference type="Rhea" id="RHEA-COMP:10505"/>
        <dbReference type="Rhea" id="RHEA-COMP:10506"/>
        <dbReference type="ChEBI" id="CHEBI:57288"/>
        <dbReference type="ChEBI" id="CHEBI:57384"/>
        <dbReference type="ChEBI" id="CHEBI:83144"/>
        <dbReference type="ChEBI" id="CHEBI:83145"/>
        <dbReference type="EC" id="2.1.3.15"/>
    </reaction>
</comment>
<dbReference type="NCBIfam" id="TIGR00513">
    <property type="entry name" value="accA"/>
    <property type="match status" value="1"/>
</dbReference>
<organism evidence="12 13">
    <name type="scientific">Candidatus Gottesmanbacteria bacterium GW2011_GWA2_47_9</name>
    <dbReference type="NCBI Taxonomy" id="1618445"/>
    <lineage>
        <taxon>Bacteria</taxon>
        <taxon>Candidatus Gottesmaniibacteriota</taxon>
    </lineage>
</organism>
<evidence type="ECO:0000259" key="11">
    <source>
        <dbReference type="PROSITE" id="PS50989"/>
    </source>
</evidence>
<keyword evidence="8" id="KW-0443">Lipid metabolism</keyword>
<evidence type="ECO:0000256" key="10">
    <source>
        <dbReference type="ARBA" id="ARBA00049152"/>
    </source>
</evidence>
<dbReference type="GO" id="GO:0006633">
    <property type="term" value="P:fatty acid biosynthetic process"/>
    <property type="evidence" value="ECO:0007669"/>
    <property type="project" value="UniProtKB-KW"/>
</dbReference>
<evidence type="ECO:0000256" key="4">
    <source>
        <dbReference type="ARBA" id="ARBA00022679"/>
    </source>
</evidence>
<evidence type="ECO:0000256" key="2">
    <source>
        <dbReference type="ARBA" id="ARBA00011883"/>
    </source>
</evidence>
<dbReference type="InterPro" id="IPR011763">
    <property type="entry name" value="COA_CT_C"/>
</dbReference>
<evidence type="ECO:0000256" key="6">
    <source>
        <dbReference type="ARBA" id="ARBA00022832"/>
    </source>
</evidence>
<gene>
    <name evidence="12" type="ORF">UY16_C0053G0017</name>
</gene>
<evidence type="ECO:0000256" key="5">
    <source>
        <dbReference type="ARBA" id="ARBA00022741"/>
    </source>
</evidence>
<evidence type="ECO:0000256" key="9">
    <source>
        <dbReference type="ARBA" id="ARBA00023160"/>
    </source>
</evidence>
<evidence type="ECO:0000313" key="13">
    <source>
        <dbReference type="Proteomes" id="UP000034739"/>
    </source>
</evidence>
<dbReference type="PANTHER" id="PTHR42853:SF3">
    <property type="entry name" value="ACETYL-COENZYME A CARBOXYLASE CARBOXYL TRANSFERASE SUBUNIT ALPHA, CHLOROPLASTIC"/>
    <property type="match status" value="1"/>
</dbReference>
<protein>
    <recommendedName>
        <fullName evidence="2">acetyl-CoA carboxytransferase</fullName>
        <ecNumber evidence="2">2.1.3.15</ecNumber>
    </recommendedName>
</protein>
<keyword evidence="5" id="KW-0547">Nucleotide-binding</keyword>
<keyword evidence="3" id="KW-0444">Lipid biosynthesis</keyword>
<dbReference type="GO" id="GO:0005524">
    <property type="term" value="F:ATP binding"/>
    <property type="evidence" value="ECO:0007669"/>
    <property type="project" value="UniProtKB-KW"/>
</dbReference>
<dbReference type="InterPro" id="IPR001095">
    <property type="entry name" value="Acetyl_CoA_COase_a_su"/>
</dbReference>
<evidence type="ECO:0000256" key="3">
    <source>
        <dbReference type="ARBA" id="ARBA00022516"/>
    </source>
</evidence>
<dbReference type="InterPro" id="IPR029045">
    <property type="entry name" value="ClpP/crotonase-like_dom_sf"/>
</dbReference>
<dbReference type="NCBIfam" id="NF004344">
    <property type="entry name" value="PRK05724.1"/>
    <property type="match status" value="1"/>
</dbReference>
<dbReference type="EMBL" id="LCOY01000053">
    <property type="protein sequence ID" value="KKU86574.1"/>
    <property type="molecule type" value="Genomic_DNA"/>
</dbReference>
<dbReference type="GO" id="GO:0016743">
    <property type="term" value="F:carboxyl- or carbamoyltransferase activity"/>
    <property type="evidence" value="ECO:0007669"/>
    <property type="project" value="InterPro"/>
</dbReference>
<dbReference type="EC" id="2.1.3.15" evidence="2"/>
<dbReference type="Pfam" id="PF03255">
    <property type="entry name" value="ACCA"/>
    <property type="match status" value="1"/>
</dbReference>
<evidence type="ECO:0000256" key="7">
    <source>
        <dbReference type="ARBA" id="ARBA00022840"/>
    </source>
</evidence>
<dbReference type="PATRIC" id="fig|1618445.3.peg.1110"/>
<accession>A0A0G1TXU0</accession>
<evidence type="ECO:0000313" key="12">
    <source>
        <dbReference type="EMBL" id="KKU86574.1"/>
    </source>
</evidence>
<evidence type="ECO:0000256" key="1">
    <source>
        <dbReference type="ARBA" id="ARBA00004956"/>
    </source>
</evidence>
<dbReference type="SUPFAM" id="SSF52096">
    <property type="entry name" value="ClpP/crotonase"/>
    <property type="match status" value="1"/>
</dbReference>
<dbReference type="GO" id="GO:0009317">
    <property type="term" value="C:acetyl-CoA carboxylase complex"/>
    <property type="evidence" value="ECO:0007669"/>
    <property type="project" value="InterPro"/>
</dbReference>
<evidence type="ECO:0000256" key="8">
    <source>
        <dbReference type="ARBA" id="ARBA00023098"/>
    </source>
</evidence>
<dbReference type="PRINTS" id="PR01069">
    <property type="entry name" value="ACCCTRFRASEA"/>
</dbReference>
<feature type="domain" description="CoA carboxyltransferase C-terminal" evidence="11">
    <location>
        <begin position="1"/>
        <end position="249"/>
    </location>
</feature>
<comment type="pathway">
    <text evidence="1">Lipid metabolism; malonyl-CoA biosynthesis; malonyl-CoA from acetyl-CoA: step 1/1.</text>
</comment>
<proteinExistence type="inferred from homology"/>
<reference evidence="12 13" key="1">
    <citation type="journal article" date="2015" name="Nature">
        <title>rRNA introns, odd ribosomes, and small enigmatic genomes across a large radiation of phyla.</title>
        <authorList>
            <person name="Brown C.T."/>
            <person name="Hug L.A."/>
            <person name="Thomas B.C."/>
            <person name="Sharon I."/>
            <person name="Castelle C.J."/>
            <person name="Singh A."/>
            <person name="Wilkins M.J."/>
            <person name="Williams K.H."/>
            <person name="Banfield J.F."/>
        </authorList>
    </citation>
    <scope>NUCLEOTIDE SEQUENCE [LARGE SCALE GENOMIC DNA]</scope>
</reference>
<dbReference type="GO" id="GO:0003989">
    <property type="term" value="F:acetyl-CoA carboxylase activity"/>
    <property type="evidence" value="ECO:0007669"/>
    <property type="project" value="InterPro"/>
</dbReference>
<keyword evidence="7" id="KW-0067">ATP-binding</keyword>
<dbReference type="GO" id="GO:2001295">
    <property type="term" value="P:malonyl-CoA biosynthetic process"/>
    <property type="evidence" value="ECO:0007669"/>
    <property type="project" value="UniProtKB-UniPathway"/>
</dbReference>
<dbReference type="AlphaFoldDB" id="A0A0G1TXU0"/>
<dbReference type="Gene3D" id="3.90.226.10">
    <property type="entry name" value="2-enoyl-CoA Hydratase, Chain A, domain 1"/>
    <property type="match status" value="1"/>
</dbReference>
<sequence>DSIRAEIYASLTPWQRVQVARHPNRPYMLDYVGMMFTDFIEMHGDRRFADDHAIVTGFADYHGEPVCVVGHQKGRDTKQKIYRNFGYARPEGYRKAIRVMRFAEKFRRQIIVFVDTPAAFPGVESEERGVAEAIAYNLREMAMLDVPIIIVVSGEGGSGGALGIAIGDRVLMQEHAVYSVIPPEGCAAILWRDSAEKVRAAEALKITAPDLLVRGIIDEIVPEPVGGAHNDPEGAARTLDSYLAPALAAVSALPAAQRLDRRYDKFRGIGRLGVEFTDQRHGQ</sequence>
<dbReference type="PANTHER" id="PTHR42853">
    <property type="entry name" value="ACETYL-COENZYME A CARBOXYLASE CARBOXYL TRANSFERASE SUBUNIT ALPHA"/>
    <property type="match status" value="1"/>
</dbReference>
<dbReference type="UniPathway" id="UPA00655">
    <property type="reaction ID" value="UER00711"/>
</dbReference>
<name>A0A0G1TXU0_9BACT</name>